<accession>A0ACB8DAG5</accession>
<dbReference type="EMBL" id="CM023471">
    <property type="protein sequence ID" value="KAH7965132.1"/>
    <property type="molecule type" value="Genomic_DNA"/>
</dbReference>
<protein>
    <submittedName>
        <fullName evidence="1">Uncharacterized protein</fullName>
    </submittedName>
</protein>
<evidence type="ECO:0000313" key="2">
    <source>
        <dbReference type="Proteomes" id="UP000821865"/>
    </source>
</evidence>
<gene>
    <name evidence="1" type="ORF">HPB49_003976</name>
</gene>
<comment type="caution">
    <text evidence="1">The sequence shown here is derived from an EMBL/GenBank/DDBJ whole genome shotgun (WGS) entry which is preliminary data.</text>
</comment>
<name>A0ACB8DAG5_DERSI</name>
<evidence type="ECO:0000313" key="1">
    <source>
        <dbReference type="EMBL" id="KAH7965132.1"/>
    </source>
</evidence>
<organism evidence="1 2">
    <name type="scientific">Dermacentor silvarum</name>
    <name type="common">Tick</name>
    <dbReference type="NCBI Taxonomy" id="543639"/>
    <lineage>
        <taxon>Eukaryota</taxon>
        <taxon>Metazoa</taxon>
        <taxon>Ecdysozoa</taxon>
        <taxon>Arthropoda</taxon>
        <taxon>Chelicerata</taxon>
        <taxon>Arachnida</taxon>
        <taxon>Acari</taxon>
        <taxon>Parasitiformes</taxon>
        <taxon>Ixodida</taxon>
        <taxon>Ixodoidea</taxon>
        <taxon>Ixodidae</taxon>
        <taxon>Rhipicephalinae</taxon>
        <taxon>Dermacentor</taxon>
    </lineage>
</organism>
<dbReference type="Proteomes" id="UP000821865">
    <property type="component" value="Chromosome 2"/>
</dbReference>
<keyword evidence="2" id="KW-1185">Reference proteome</keyword>
<sequence length="671" mass="75206">MSPHTTTLIDNPSIMISLIAVVVTVGVVSTAIIIYIAGNKVSGKLFAECSSAACRRAMRDMQMLMDYGADPCLDFHRHVCHHWQQKAATPEGAVSFLRYSTRQLLVLVNTSLSRVSSAKTVSTGFYNLAKFYRSCERFVSAPAVSMSDVLRPVQKYGENVLGLSTFPDVVRYIVELSLAHGIHTVLDIRLSKFPDGVFLHISRGQTLSQKMDAQPALALEDYLKELLGDVSSMRDREFNLTDIFDSERRLSAIMASESLEERLSATVLAYLTKSVHQAEWLDALNAHLPDQYKLSRWSIISTDNVDLIRQLLSFFRGLVDYGVVYLYIQVIIDAFRFDYLRRVSRSDSERVVSSCLQATRLVMRNAKNAIVSQLLPQQSADSAVLEVFAGVLKSITDGDTFAWLGELARKKALVRLRDISLHQFRVSYQDGTLDENDLEEASIASGFPGFFIRLKAQQQWSLLEDPPAVHEGEIDDGFLLSNEVLYDALSSSIVVPASLRREPILYTGLVPPEFVMGSLGVLLARSLLYAAFHANATGSWSPEESPALVQFEQCMDEKARAAFNVSLRERQGNEPPEIYIWAQSVRSAFDALRATYEQHLPAFDQGTLYWVAAQKTFFRRFCLLSCGMESSRQHLASEVSCFLPLLNMKEFSKAFNCEHPLWLHSGDYCAV</sequence>
<proteinExistence type="predicted"/>
<reference evidence="1" key="1">
    <citation type="submission" date="2020-05" db="EMBL/GenBank/DDBJ databases">
        <title>Large-scale comparative analyses of tick genomes elucidate their genetic diversity and vector capacities.</title>
        <authorList>
            <person name="Jia N."/>
            <person name="Wang J."/>
            <person name="Shi W."/>
            <person name="Du L."/>
            <person name="Sun Y."/>
            <person name="Zhan W."/>
            <person name="Jiang J."/>
            <person name="Wang Q."/>
            <person name="Zhang B."/>
            <person name="Ji P."/>
            <person name="Sakyi L.B."/>
            <person name="Cui X."/>
            <person name="Yuan T."/>
            <person name="Jiang B."/>
            <person name="Yang W."/>
            <person name="Lam T.T.-Y."/>
            <person name="Chang Q."/>
            <person name="Ding S."/>
            <person name="Wang X."/>
            <person name="Zhu J."/>
            <person name="Ruan X."/>
            <person name="Zhao L."/>
            <person name="Wei J."/>
            <person name="Que T."/>
            <person name="Du C."/>
            <person name="Cheng J."/>
            <person name="Dai P."/>
            <person name="Han X."/>
            <person name="Huang E."/>
            <person name="Gao Y."/>
            <person name="Liu J."/>
            <person name="Shao H."/>
            <person name="Ye R."/>
            <person name="Li L."/>
            <person name="Wei W."/>
            <person name="Wang X."/>
            <person name="Wang C."/>
            <person name="Yang T."/>
            <person name="Huo Q."/>
            <person name="Li W."/>
            <person name="Guo W."/>
            <person name="Chen H."/>
            <person name="Zhou L."/>
            <person name="Ni X."/>
            <person name="Tian J."/>
            <person name="Zhou Y."/>
            <person name="Sheng Y."/>
            <person name="Liu T."/>
            <person name="Pan Y."/>
            <person name="Xia L."/>
            <person name="Li J."/>
            <person name="Zhao F."/>
            <person name="Cao W."/>
        </authorList>
    </citation>
    <scope>NUCLEOTIDE SEQUENCE</scope>
    <source>
        <strain evidence="1">Dsil-2018</strain>
    </source>
</reference>